<evidence type="ECO:0000313" key="1">
    <source>
        <dbReference type="EMBL" id="AXA36335.1"/>
    </source>
</evidence>
<proteinExistence type="predicted"/>
<dbReference type="KEGG" id="schv:BRCON_1558"/>
<name>A0A2Z4Y7F1_SUMC1</name>
<reference evidence="1 2" key="1">
    <citation type="submission" date="2018-05" db="EMBL/GenBank/DDBJ databases">
        <title>A metagenomic window into the 2 km-deep terrestrial subsurface aquifer revealed taxonomically and functionally diverse microbial community comprising novel uncultured bacterial lineages.</title>
        <authorList>
            <person name="Kadnikov V.V."/>
            <person name="Mardanov A.V."/>
            <person name="Beletsky A.V."/>
            <person name="Banks D."/>
            <person name="Pimenov N.V."/>
            <person name="Frank Y.A."/>
            <person name="Karnachuk O.V."/>
            <person name="Ravin N.V."/>
        </authorList>
    </citation>
    <scope>NUCLEOTIDE SEQUENCE [LARGE SCALE GENOMIC DNA]</scope>
    <source>
        <strain evidence="1">BY</strain>
    </source>
</reference>
<organism evidence="1 2">
    <name type="scientific">Sumerlaea chitinivorans</name>
    <dbReference type="NCBI Taxonomy" id="2250252"/>
    <lineage>
        <taxon>Bacteria</taxon>
        <taxon>Candidatus Sumerlaeota</taxon>
        <taxon>Candidatus Sumerlaeia</taxon>
        <taxon>Candidatus Sumerlaeales</taxon>
        <taxon>Candidatus Sumerlaeaceae</taxon>
        <taxon>Candidatus Sumerlaea</taxon>
    </lineage>
</organism>
<dbReference type="Proteomes" id="UP000262583">
    <property type="component" value="Chromosome"/>
</dbReference>
<dbReference type="EMBL" id="CP030759">
    <property type="protein sequence ID" value="AXA36335.1"/>
    <property type="molecule type" value="Genomic_DNA"/>
</dbReference>
<dbReference type="AlphaFoldDB" id="A0A2Z4Y7F1"/>
<gene>
    <name evidence="1" type="ORF">BRCON_1558</name>
</gene>
<accession>A0A2Z4Y7F1</accession>
<protein>
    <submittedName>
        <fullName evidence="1">Uncharacterized protein</fullName>
    </submittedName>
</protein>
<evidence type="ECO:0000313" key="2">
    <source>
        <dbReference type="Proteomes" id="UP000262583"/>
    </source>
</evidence>
<sequence length="48" mass="4883">MGAKIGVGTGVCFALELPNAELLLLVLVGSGVRSGDVRKRVVPAGFSK</sequence>